<protein>
    <submittedName>
        <fullName evidence="1">Uncharacterized protein</fullName>
    </submittedName>
</protein>
<dbReference type="GO" id="GO:0005778">
    <property type="term" value="C:peroxisomal membrane"/>
    <property type="evidence" value="ECO:0007669"/>
    <property type="project" value="InterPro"/>
</dbReference>
<evidence type="ECO:0000313" key="1">
    <source>
        <dbReference type="EMBL" id="KAI5067156.1"/>
    </source>
</evidence>
<evidence type="ECO:0000313" key="2">
    <source>
        <dbReference type="Proteomes" id="UP000886520"/>
    </source>
</evidence>
<gene>
    <name evidence="1" type="ORF">GOP47_0017684</name>
</gene>
<sequence length="379" mass="43128">MFRNWIRRHKTALLVSAGAAGVGYFCYKHIKAHYTSVQEREAQVSFLQQAEVRAESQLQSHFQTVQRISDTSGLPTVVPHLKTQLLDQIDLSGLTAKLFQGKDSPHMLSGEEKLELWETLKILSFSRGFSSMCSLTLMVLLVRVQFNVLARHVYIDTARDISIAGPGEQGRGLSTRFQQNYLAFTEFLPHEGLGFLIRDVKGAVEEVVGIKTLREPCTLGDLGQIFASIVKCLRRNQTTWTHYMLPQDMKLSNDLLSKSLGVDDVEYEAEELFSFENDKRMRSILEETKAILDSKEFEEILMLSLAVVIEQFTMEFDEMYQEWKTSSIPLAKLIPHVARLAELFLDHPDDNRFVQTLVKLPQLQSFCAMVYAAGQHQMG</sequence>
<dbReference type="GO" id="GO:0030674">
    <property type="term" value="F:protein-macromolecule adaptor activity"/>
    <property type="evidence" value="ECO:0007669"/>
    <property type="project" value="TreeGrafter"/>
</dbReference>
<dbReference type="EMBL" id="JABFUD020000017">
    <property type="protein sequence ID" value="KAI5067156.1"/>
    <property type="molecule type" value="Genomic_DNA"/>
</dbReference>
<dbReference type="InterPro" id="IPR006966">
    <property type="entry name" value="Peroxin-3"/>
</dbReference>
<dbReference type="AlphaFoldDB" id="A0A9D4UH06"/>
<keyword evidence="2" id="KW-1185">Reference proteome</keyword>
<dbReference type="Pfam" id="PF04882">
    <property type="entry name" value="Peroxin-3"/>
    <property type="match status" value="1"/>
</dbReference>
<comment type="caution">
    <text evidence="1">The sequence shown here is derived from an EMBL/GenBank/DDBJ whole genome shotgun (WGS) entry which is preliminary data.</text>
</comment>
<proteinExistence type="predicted"/>
<name>A0A9D4UH06_ADICA</name>
<dbReference type="PANTHER" id="PTHR28080:SF1">
    <property type="entry name" value="PEROXISOMAL BIOGENESIS FACTOR 3"/>
    <property type="match status" value="1"/>
</dbReference>
<accession>A0A9D4UH06</accession>
<dbReference type="Proteomes" id="UP000886520">
    <property type="component" value="Chromosome 17"/>
</dbReference>
<organism evidence="1 2">
    <name type="scientific">Adiantum capillus-veneris</name>
    <name type="common">Maidenhair fern</name>
    <dbReference type="NCBI Taxonomy" id="13818"/>
    <lineage>
        <taxon>Eukaryota</taxon>
        <taxon>Viridiplantae</taxon>
        <taxon>Streptophyta</taxon>
        <taxon>Embryophyta</taxon>
        <taxon>Tracheophyta</taxon>
        <taxon>Polypodiopsida</taxon>
        <taxon>Polypodiidae</taxon>
        <taxon>Polypodiales</taxon>
        <taxon>Pteridineae</taxon>
        <taxon>Pteridaceae</taxon>
        <taxon>Vittarioideae</taxon>
        <taxon>Adiantum</taxon>
    </lineage>
</organism>
<dbReference type="OrthoDB" id="45930at2759"/>
<reference evidence="1" key="1">
    <citation type="submission" date="2021-01" db="EMBL/GenBank/DDBJ databases">
        <title>Adiantum capillus-veneris genome.</title>
        <authorList>
            <person name="Fang Y."/>
            <person name="Liao Q."/>
        </authorList>
    </citation>
    <scope>NUCLEOTIDE SEQUENCE</scope>
    <source>
        <strain evidence="1">H3</strain>
        <tissue evidence="1">Leaf</tissue>
    </source>
</reference>
<dbReference type="GO" id="GO:0045046">
    <property type="term" value="P:protein import into peroxisome membrane"/>
    <property type="evidence" value="ECO:0007669"/>
    <property type="project" value="TreeGrafter"/>
</dbReference>
<dbReference type="PANTHER" id="PTHR28080">
    <property type="entry name" value="PEROXISOMAL BIOGENESIS FACTOR 3"/>
    <property type="match status" value="1"/>
</dbReference>